<keyword evidence="6 7" id="KW-0472">Membrane</keyword>
<keyword evidence="4" id="KW-0256">Endoplasmic reticulum</keyword>
<gene>
    <name evidence="8" type="ORF">TSOC_004376</name>
</gene>
<accession>A0A2J8A965</accession>
<evidence type="ECO:0000256" key="3">
    <source>
        <dbReference type="ARBA" id="ARBA00022692"/>
    </source>
</evidence>
<keyword evidence="9" id="KW-1185">Reference proteome</keyword>
<evidence type="ECO:0000256" key="5">
    <source>
        <dbReference type="ARBA" id="ARBA00022989"/>
    </source>
</evidence>
<evidence type="ECO:0000256" key="4">
    <source>
        <dbReference type="ARBA" id="ARBA00022824"/>
    </source>
</evidence>
<dbReference type="Proteomes" id="UP000236333">
    <property type="component" value="Unassembled WGS sequence"/>
</dbReference>
<dbReference type="GO" id="GO:0005773">
    <property type="term" value="C:vacuole"/>
    <property type="evidence" value="ECO:0007669"/>
    <property type="project" value="GOC"/>
</dbReference>
<dbReference type="Pfam" id="PF05620">
    <property type="entry name" value="TMEM208_SND2"/>
    <property type="match status" value="1"/>
</dbReference>
<feature type="transmembrane region" description="Helical" evidence="7">
    <location>
        <begin position="20"/>
        <end position="38"/>
    </location>
</feature>
<protein>
    <submittedName>
        <fullName evidence="8">Transmembrane protein 208</fullName>
    </submittedName>
</protein>
<reference evidence="8 9" key="1">
    <citation type="journal article" date="2017" name="Mol. Biol. Evol.">
        <title>The 4-celled Tetrabaena socialis nuclear genome reveals the essential components for genetic control of cell number at the origin of multicellularity in the volvocine lineage.</title>
        <authorList>
            <person name="Featherston J."/>
            <person name="Arakaki Y."/>
            <person name="Hanschen E.R."/>
            <person name="Ferris P.J."/>
            <person name="Michod R.E."/>
            <person name="Olson B.J.S.C."/>
            <person name="Nozaki H."/>
            <person name="Durand P.M."/>
        </authorList>
    </citation>
    <scope>NUCLEOTIDE SEQUENCE [LARGE SCALE GENOMIC DNA]</scope>
    <source>
        <strain evidence="8 9">NIES-571</strain>
    </source>
</reference>
<name>A0A2J8A965_9CHLO</name>
<evidence type="ECO:0000256" key="6">
    <source>
        <dbReference type="ARBA" id="ARBA00023136"/>
    </source>
</evidence>
<dbReference type="GO" id="GO:0006624">
    <property type="term" value="P:vacuolar protein processing"/>
    <property type="evidence" value="ECO:0007669"/>
    <property type="project" value="TreeGrafter"/>
</dbReference>
<dbReference type="PANTHER" id="PTHR13505">
    <property type="entry name" value="TRANSMEMBRANE PROTEIN 208"/>
    <property type="match status" value="1"/>
</dbReference>
<comment type="subcellular location">
    <subcellularLocation>
        <location evidence="1">Endoplasmic reticulum membrane</location>
        <topology evidence="1">Multi-pass membrane protein</topology>
    </subcellularLocation>
</comment>
<dbReference type="InterPro" id="IPR008506">
    <property type="entry name" value="SND2/TMEM208"/>
</dbReference>
<feature type="transmembrane region" description="Helical" evidence="7">
    <location>
        <begin position="44"/>
        <end position="65"/>
    </location>
</feature>
<evidence type="ECO:0000256" key="1">
    <source>
        <dbReference type="ARBA" id="ARBA00004477"/>
    </source>
</evidence>
<comment type="similarity">
    <text evidence="2">Belongs to the TMEM208 family.</text>
</comment>
<evidence type="ECO:0000256" key="2">
    <source>
        <dbReference type="ARBA" id="ARBA00009950"/>
    </source>
</evidence>
<evidence type="ECO:0000313" key="8">
    <source>
        <dbReference type="EMBL" id="PNH09059.1"/>
    </source>
</evidence>
<dbReference type="PANTHER" id="PTHR13505:SF7">
    <property type="entry name" value="TRANSMEMBRANE PROTEIN 208"/>
    <property type="match status" value="1"/>
</dbReference>
<dbReference type="EMBL" id="PGGS01000106">
    <property type="protein sequence ID" value="PNH09059.1"/>
    <property type="molecule type" value="Genomic_DNA"/>
</dbReference>
<keyword evidence="5 7" id="KW-1133">Transmembrane helix</keyword>
<organism evidence="8 9">
    <name type="scientific">Tetrabaena socialis</name>
    <dbReference type="NCBI Taxonomy" id="47790"/>
    <lineage>
        <taxon>Eukaryota</taxon>
        <taxon>Viridiplantae</taxon>
        <taxon>Chlorophyta</taxon>
        <taxon>core chlorophytes</taxon>
        <taxon>Chlorophyceae</taxon>
        <taxon>CS clade</taxon>
        <taxon>Chlamydomonadales</taxon>
        <taxon>Tetrabaenaceae</taxon>
        <taxon>Tetrabaena</taxon>
    </lineage>
</organism>
<sequence length="113" mass="12607">MAKQGPKKQVEENKKRLRNLRYAIAVGIAIYVLIRLLLRQGFRSQWHVLGAFATIIPEVFCYSAIAKYAEAEYNEGGEVVYGGADLSMGGMCAYWHDALFVVIFVQGAYTNPA</sequence>
<dbReference type="OrthoDB" id="276296at2759"/>
<dbReference type="GO" id="GO:0005789">
    <property type="term" value="C:endoplasmic reticulum membrane"/>
    <property type="evidence" value="ECO:0007669"/>
    <property type="project" value="UniProtKB-SubCell"/>
</dbReference>
<keyword evidence="3 7" id="KW-0812">Transmembrane</keyword>
<evidence type="ECO:0000313" key="9">
    <source>
        <dbReference type="Proteomes" id="UP000236333"/>
    </source>
</evidence>
<comment type="caution">
    <text evidence="8">The sequence shown here is derived from an EMBL/GenBank/DDBJ whole genome shotgun (WGS) entry which is preliminary data.</text>
</comment>
<dbReference type="AlphaFoldDB" id="A0A2J8A965"/>
<proteinExistence type="inferred from homology"/>
<evidence type="ECO:0000256" key="7">
    <source>
        <dbReference type="SAM" id="Phobius"/>
    </source>
</evidence>